<dbReference type="Gene3D" id="3.40.50.10770">
    <property type="entry name" value="Hypothetical protein VC1899 like domain (Restriction endonuclease-like)"/>
    <property type="match status" value="1"/>
</dbReference>
<organism evidence="2 3">
    <name type="scientific">Candidatus Tanganyikabacteria bacterium</name>
    <dbReference type="NCBI Taxonomy" id="2961651"/>
    <lineage>
        <taxon>Bacteria</taxon>
        <taxon>Bacillati</taxon>
        <taxon>Candidatus Sericytochromatia</taxon>
        <taxon>Candidatus Tanganyikabacteria</taxon>
    </lineage>
</organism>
<evidence type="ECO:0000313" key="3">
    <source>
        <dbReference type="Proteomes" id="UP000703893"/>
    </source>
</evidence>
<sequence length="202" mass="22078">MSRLIVCTVGTSLLSNADRPWAGWNPRRQDPLPDAADVALWLEDADAAAASAETNTLRALDVGEADRLAFLHSDTSEGRFCAERLATLYARAGVPVETKKIGKLGYGADHFSAGLKALVDITISLVRTGRERGQQPIFCATGGFKAEIAFLNLIGALLGVEVVYLHELHRELVRLPQLPLSWDAAIVARHQDFFTWIDGELR</sequence>
<protein>
    <submittedName>
        <fullName evidence="2">CRISPR-associated protein</fullName>
    </submittedName>
</protein>
<dbReference type="EMBL" id="VGJX01000611">
    <property type="protein sequence ID" value="MBM3275526.1"/>
    <property type="molecule type" value="Genomic_DNA"/>
</dbReference>
<evidence type="ECO:0000259" key="1">
    <source>
        <dbReference type="Pfam" id="PF09651"/>
    </source>
</evidence>
<dbReference type="Pfam" id="PF09651">
    <property type="entry name" value="Cas_APE2256"/>
    <property type="match status" value="1"/>
</dbReference>
<dbReference type="InterPro" id="IPR013442">
    <property type="entry name" value="SSO1393-like"/>
</dbReference>
<proteinExistence type="predicted"/>
<dbReference type="NCBIfam" id="TIGR02619">
    <property type="entry name" value="putative CRISPR-associated protein, APE2256 family"/>
    <property type="match status" value="1"/>
</dbReference>
<gene>
    <name evidence="2" type="ORF">FJZ00_10250</name>
</gene>
<name>A0A938BLP8_9BACT</name>
<dbReference type="AlphaFoldDB" id="A0A938BLP8"/>
<accession>A0A938BLP8</accession>
<evidence type="ECO:0000313" key="2">
    <source>
        <dbReference type="EMBL" id="MBM3275526.1"/>
    </source>
</evidence>
<feature type="non-terminal residue" evidence="2">
    <location>
        <position position="202"/>
    </location>
</feature>
<reference evidence="2 3" key="1">
    <citation type="submission" date="2019-03" db="EMBL/GenBank/DDBJ databases">
        <title>Lake Tanganyika Metagenome-Assembled Genomes (MAGs).</title>
        <authorList>
            <person name="Tran P."/>
        </authorList>
    </citation>
    <scope>NUCLEOTIDE SEQUENCE [LARGE SCALE GENOMIC DNA]</scope>
    <source>
        <strain evidence="2">K_DeepCast_65m_m2_236</strain>
    </source>
</reference>
<feature type="domain" description="CRISPR system ring nuclease SSO1393-like" evidence="1">
    <location>
        <begin position="50"/>
        <end position="178"/>
    </location>
</feature>
<dbReference type="Proteomes" id="UP000703893">
    <property type="component" value="Unassembled WGS sequence"/>
</dbReference>
<comment type="caution">
    <text evidence="2">The sequence shown here is derived from an EMBL/GenBank/DDBJ whole genome shotgun (WGS) entry which is preliminary data.</text>
</comment>